<organism evidence="2 3">
    <name type="scientific">Neisseria bacilliformis ATCC BAA-1200</name>
    <dbReference type="NCBI Taxonomy" id="888742"/>
    <lineage>
        <taxon>Bacteria</taxon>
        <taxon>Pseudomonadati</taxon>
        <taxon>Pseudomonadota</taxon>
        <taxon>Betaproteobacteria</taxon>
        <taxon>Neisseriales</taxon>
        <taxon>Neisseriaceae</taxon>
        <taxon>Neisseria</taxon>
    </lineage>
</organism>
<dbReference type="AlphaFoldDB" id="F2BGF8"/>
<proteinExistence type="predicted"/>
<dbReference type="Proteomes" id="UP000004105">
    <property type="component" value="Unassembled WGS sequence"/>
</dbReference>
<sequence length="40" mass="4558">MFSDSLMRQNGTAANETASRRRVAGGRRRQKPDYFNLVSL</sequence>
<gene>
    <name evidence="2" type="ORF">HMPREF9123_2815</name>
</gene>
<reference evidence="2 3" key="1">
    <citation type="submission" date="2011-02" db="EMBL/GenBank/DDBJ databases">
        <authorList>
            <person name="Muzny D."/>
            <person name="Qin X."/>
            <person name="Deng J."/>
            <person name="Jiang H."/>
            <person name="Liu Y."/>
            <person name="Qu J."/>
            <person name="Song X.-Z."/>
            <person name="Zhang L."/>
            <person name="Thornton R."/>
            <person name="Coyle M."/>
            <person name="Francisco L."/>
            <person name="Jackson L."/>
            <person name="Javaid M."/>
            <person name="Korchina V."/>
            <person name="Kovar C."/>
            <person name="Mata R."/>
            <person name="Mathew T."/>
            <person name="Ngo R."/>
            <person name="Nguyen L."/>
            <person name="Nguyen N."/>
            <person name="Okwuonu G."/>
            <person name="Ongeri F."/>
            <person name="Pham C."/>
            <person name="Simmons D."/>
            <person name="Wilczek-Boney K."/>
            <person name="Hale W."/>
            <person name="Jakkamsetti A."/>
            <person name="Pham P."/>
            <person name="Ruth R."/>
            <person name="San Lucas F."/>
            <person name="Warren J."/>
            <person name="Zhang J."/>
            <person name="Zhao Z."/>
            <person name="Zhou C."/>
            <person name="Zhu D."/>
            <person name="Lee S."/>
            <person name="Bess C."/>
            <person name="Blankenburg K."/>
            <person name="Forbes L."/>
            <person name="Fu Q."/>
            <person name="Gubbala S."/>
            <person name="Hirani K."/>
            <person name="Jayaseelan J.C."/>
            <person name="Lara F."/>
            <person name="Munidasa M."/>
            <person name="Palculict T."/>
            <person name="Patil S."/>
            <person name="Pu L.-L."/>
            <person name="Saada N."/>
            <person name="Tang L."/>
            <person name="Weissenberger G."/>
            <person name="Zhu Y."/>
            <person name="Hemphill L."/>
            <person name="Shang Y."/>
            <person name="Youmans B."/>
            <person name="Ayvaz T."/>
            <person name="Ross M."/>
            <person name="Santibanez J."/>
            <person name="Aqrawi P."/>
            <person name="Gross S."/>
            <person name="Joshi V."/>
            <person name="Fowler G."/>
            <person name="Nazareth L."/>
            <person name="Reid J."/>
            <person name="Worley K."/>
            <person name="Petrosino J."/>
            <person name="Highlander S."/>
            <person name="Gibbs R."/>
        </authorList>
    </citation>
    <scope>NUCLEOTIDE SEQUENCE [LARGE SCALE GENOMIC DNA]</scope>
    <source>
        <strain evidence="2 3">ATCC BAA-1200</strain>
    </source>
</reference>
<keyword evidence="3" id="KW-1185">Reference proteome</keyword>
<evidence type="ECO:0000313" key="3">
    <source>
        <dbReference type="Proteomes" id="UP000004105"/>
    </source>
</evidence>
<feature type="compositionally biased region" description="Basic residues" evidence="1">
    <location>
        <begin position="20"/>
        <end position="30"/>
    </location>
</feature>
<name>F2BGF8_9NEIS</name>
<dbReference type="EMBL" id="AFAY01000054">
    <property type="protein sequence ID" value="EGF06855.1"/>
    <property type="molecule type" value="Genomic_DNA"/>
</dbReference>
<evidence type="ECO:0000313" key="2">
    <source>
        <dbReference type="EMBL" id="EGF06855.1"/>
    </source>
</evidence>
<feature type="compositionally biased region" description="Polar residues" evidence="1">
    <location>
        <begin position="1"/>
        <end position="17"/>
    </location>
</feature>
<protein>
    <submittedName>
        <fullName evidence="2">Uncharacterized protein</fullName>
    </submittedName>
</protein>
<accession>F2BGF8</accession>
<comment type="caution">
    <text evidence="2">The sequence shown here is derived from an EMBL/GenBank/DDBJ whole genome shotgun (WGS) entry which is preliminary data.</text>
</comment>
<feature type="region of interest" description="Disordered" evidence="1">
    <location>
        <begin position="1"/>
        <end position="40"/>
    </location>
</feature>
<dbReference type="HOGENOM" id="CLU_3292877_0_0_4"/>
<evidence type="ECO:0000256" key="1">
    <source>
        <dbReference type="SAM" id="MobiDB-lite"/>
    </source>
</evidence>